<reference evidence="2" key="2">
    <citation type="journal article" date="2021" name="Genome Biol. Evol.">
        <title>Developing a high-quality reference genome for a parasitic bivalve with doubly uniparental inheritance (Bivalvia: Unionida).</title>
        <authorList>
            <person name="Smith C.H."/>
        </authorList>
    </citation>
    <scope>NUCLEOTIDE SEQUENCE</scope>
    <source>
        <strain evidence="2">CHS0354</strain>
        <tissue evidence="2">Mantle</tissue>
    </source>
</reference>
<reference evidence="2" key="1">
    <citation type="journal article" date="2021" name="Genome Biol. Evol.">
        <title>A High-Quality Reference Genome for a Parasitic Bivalve with Doubly Uniparental Inheritance (Bivalvia: Unionida).</title>
        <authorList>
            <person name="Smith C.H."/>
        </authorList>
    </citation>
    <scope>NUCLEOTIDE SEQUENCE</scope>
    <source>
        <strain evidence="2">CHS0354</strain>
    </source>
</reference>
<reference evidence="2" key="3">
    <citation type="submission" date="2023-05" db="EMBL/GenBank/DDBJ databases">
        <authorList>
            <person name="Smith C.H."/>
        </authorList>
    </citation>
    <scope>NUCLEOTIDE SEQUENCE</scope>
    <source>
        <strain evidence="2">CHS0354</strain>
        <tissue evidence="2">Mantle</tissue>
    </source>
</reference>
<accession>A0AAE0S4D1</accession>
<feature type="region of interest" description="Disordered" evidence="1">
    <location>
        <begin position="39"/>
        <end position="103"/>
    </location>
</feature>
<sequence length="149" mass="16422">MKDELKVRVLSRASTCAIWMPCVPVTKTTFGKVMIKLDDAAEKEDRPESHRVQDEEGDVDDAIPNDDVGGRSDATEGGNLASTDEETKSDEEQNKFSIINELVTEPESDGNGIIVEASTVARSFKGILMRINYETVHTLSKSTEEMKTV</sequence>
<comment type="caution">
    <text evidence="2">The sequence shown here is derived from an EMBL/GenBank/DDBJ whole genome shotgun (WGS) entry which is preliminary data.</text>
</comment>
<protein>
    <submittedName>
        <fullName evidence="2">Uncharacterized protein</fullName>
    </submittedName>
</protein>
<name>A0AAE0S4D1_9BIVA</name>
<dbReference type="Proteomes" id="UP001195483">
    <property type="component" value="Unassembled WGS sequence"/>
</dbReference>
<organism evidence="2 3">
    <name type="scientific">Potamilus streckersoni</name>
    <dbReference type="NCBI Taxonomy" id="2493646"/>
    <lineage>
        <taxon>Eukaryota</taxon>
        <taxon>Metazoa</taxon>
        <taxon>Spiralia</taxon>
        <taxon>Lophotrochozoa</taxon>
        <taxon>Mollusca</taxon>
        <taxon>Bivalvia</taxon>
        <taxon>Autobranchia</taxon>
        <taxon>Heteroconchia</taxon>
        <taxon>Palaeoheterodonta</taxon>
        <taxon>Unionida</taxon>
        <taxon>Unionoidea</taxon>
        <taxon>Unionidae</taxon>
        <taxon>Ambleminae</taxon>
        <taxon>Lampsilini</taxon>
        <taxon>Potamilus</taxon>
    </lineage>
</organism>
<dbReference type="AlphaFoldDB" id="A0AAE0S4D1"/>
<keyword evidence="3" id="KW-1185">Reference proteome</keyword>
<evidence type="ECO:0000313" key="2">
    <source>
        <dbReference type="EMBL" id="KAK3585172.1"/>
    </source>
</evidence>
<gene>
    <name evidence="2" type="ORF">CHS0354_001797</name>
</gene>
<feature type="compositionally biased region" description="Basic and acidic residues" evidence="1">
    <location>
        <begin position="39"/>
        <end position="54"/>
    </location>
</feature>
<feature type="compositionally biased region" description="Acidic residues" evidence="1">
    <location>
        <begin position="55"/>
        <end position="64"/>
    </location>
</feature>
<dbReference type="EMBL" id="JAEAOA010000170">
    <property type="protein sequence ID" value="KAK3585172.1"/>
    <property type="molecule type" value="Genomic_DNA"/>
</dbReference>
<proteinExistence type="predicted"/>
<evidence type="ECO:0000256" key="1">
    <source>
        <dbReference type="SAM" id="MobiDB-lite"/>
    </source>
</evidence>
<evidence type="ECO:0000313" key="3">
    <source>
        <dbReference type="Proteomes" id="UP001195483"/>
    </source>
</evidence>